<dbReference type="EMBL" id="BFBB01000002">
    <property type="protein sequence ID" value="GBF49234.1"/>
    <property type="molecule type" value="Genomic_DNA"/>
</dbReference>
<evidence type="ECO:0000313" key="5">
    <source>
        <dbReference type="EMBL" id="GBF49234.1"/>
    </source>
</evidence>
<reference evidence="5 6" key="1">
    <citation type="submission" date="2018-02" db="EMBL/GenBank/DDBJ databases">
        <title>Novel Leptospira species isolated from soil and water in Japan.</title>
        <authorList>
            <person name="Nakao R."/>
            <person name="Masuzawa T."/>
        </authorList>
    </citation>
    <scope>NUCLEOTIDE SEQUENCE [LARGE SCALE GENOMIC DNA]</scope>
    <source>
        <strain evidence="5 6">YH101</strain>
    </source>
</reference>
<dbReference type="PANTHER" id="PTHR11527">
    <property type="entry name" value="HEAT-SHOCK PROTEIN 20 FAMILY MEMBER"/>
    <property type="match status" value="1"/>
</dbReference>
<proteinExistence type="inferred from homology"/>
<comment type="caution">
    <text evidence="5">The sequence shown here is derived from an EMBL/GenBank/DDBJ whole genome shotgun (WGS) entry which is preliminary data.</text>
</comment>
<dbReference type="Pfam" id="PF00011">
    <property type="entry name" value="HSP20"/>
    <property type="match status" value="1"/>
</dbReference>
<dbReference type="Proteomes" id="UP000245133">
    <property type="component" value="Unassembled WGS sequence"/>
</dbReference>
<evidence type="ECO:0000259" key="4">
    <source>
        <dbReference type="PROSITE" id="PS01031"/>
    </source>
</evidence>
<keyword evidence="6" id="KW-1185">Reference proteome</keyword>
<sequence length="129" mass="14476">MTALTNQNTNSTATVEQTKKEEKVYSPNVNIYETKENFILIVEMPGIDQSSVEVSVEKDVLSIEGNVQFDHSHGEEASLVEFRGGRYARKFTIGKFVDVENAQAKMKQGILELTLPKIEPKKTKITIQS</sequence>
<name>A0A2P2DX71_9LEPT</name>
<evidence type="ECO:0000256" key="3">
    <source>
        <dbReference type="SAM" id="MobiDB-lite"/>
    </source>
</evidence>
<evidence type="ECO:0000256" key="1">
    <source>
        <dbReference type="PROSITE-ProRule" id="PRU00285"/>
    </source>
</evidence>
<dbReference type="PROSITE" id="PS01031">
    <property type="entry name" value="SHSP"/>
    <property type="match status" value="1"/>
</dbReference>
<accession>A0A2P2DX71</accession>
<dbReference type="Gene3D" id="2.60.40.790">
    <property type="match status" value="1"/>
</dbReference>
<dbReference type="CDD" id="cd06464">
    <property type="entry name" value="ACD_sHsps-like"/>
    <property type="match status" value="1"/>
</dbReference>
<dbReference type="RefSeq" id="WP_108973821.1">
    <property type="nucleotide sequence ID" value="NZ_BFBB01000002.1"/>
</dbReference>
<gene>
    <name evidence="5" type="ORF">LPTSP4_07440</name>
</gene>
<dbReference type="InterPro" id="IPR002068">
    <property type="entry name" value="A-crystallin/Hsp20_dom"/>
</dbReference>
<evidence type="ECO:0000256" key="2">
    <source>
        <dbReference type="RuleBase" id="RU003616"/>
    </source>
</evidence>
<evidence type="ECO:0000313" key="6">
    <source>
        <dbReference type="Proteomes" id="UP000245133"/>
    </source>
</evidence>
<protein>
    <submittedName>
        <fullName evidence="5">Putative heat-shock protein, Hsp20 family</fullName>
    </submittedName>
</protein>
<feature type="domain" description="SHSP" evidence="4">
    <location>
        <begin position="20"/>
        <end position="129"/>
    </location>
</feature>
<dbReference type="InterPro" id="IPR008978">
    <property type="entry name" value="HSP20-like_chaperone"/>
</dbReference>
<comment type="similarity">
    <text evidence="1 2">Belongs to the small heat shock protein (HSP20) family.</text>
</comment>
<organism evidence="5 6">
    <name type="scientific">Leptospira ryugenii</name>
    <dbReference type="NCBI Taxonomy" id="1917863"/>
    <lineage>
        <taxon>Bacteria</taxon>
        <taxon>Pseudomonadati</taxon>
        <taxon>Spirochaetota</taxon>
        <taxon>Spirochaetia</taxon>
        <taxon>Leptospirales</taxon>
        <taxon>Leptospiraceae</taxon>
        <taxon>Leptospira</taxon>
    </lineage>
</organism>
<feature type="region of interest" description="Disordered" evidence="3">
    <location>
        <begin position="1"/>
        <end position="20"/>
    </location>
</feature>
<dbReference type="OrthoDB" id="1806521at2"/>
<dbReference type="SUPFAM" id="SSF49764">
    <property type="entry name" value="HSP20-like chaperones"/>
    <property type="match status" value="1"/>
</dbReference>
<dbReference type="AlphaFoldDB" id="A0A2P2DX71"/>
<dbReference type="InterPro" id="IPR031107">
    <property type="entry name" value="Small_HSP"/>
</dbReference>
<feature type="compositionally biased region" description="Polar residues" evidence="3">
    <location>
        <begin position="1"/>
        <end position="16"/>
    </location>
</feature>